<feature type="compositionally biased region" description="Basic and acidic residues" evidence="1">
    <location>
        <begin position="64"/>
        <end position="77"/>
    </location>
</feature>
<evidence type="ECO:0000313" key="2">
    <source>
        <dbReference type="EMBL" id="KKL22890.1"/>
    </source>
</evidence>
<name>A0A0F9BM46_9ZZZZ</name>
<evidence type="ECO:0000256" key="1">
    <source>
        <dbReference type="SAM" id="MobiDB-lite"/>
    </source>
</evidence>
<organism evidence="2">
    <name type="scientific">marine sediment metagenome</name>
    <dbReference type="NCBI Taxonomy" id="412755"/>
    <lineage>
        <taxon>unclassified sequences</taxon>
        <taxon>metagenomes</taxon>
        <taxon>ecological metagenomes</taxon>
    </lineage>
</organism>
<sequence length="77" mass="8723">MNIETIDPSTCSDEDILLYIQQVDGGDALHYKSSWIIMRTIKILVREHLKRHGVGSKKPGTLTNKEKKELDKLGSKT</sequence>
<comment type="caution">
    <text evidence="2">The sequence shown here is derived from an EMBL/GenBank/DDBJ whole genome shotgun (WGS) entry which is preliminary data.</text>
</comment>
<accession>A0A0F9BM46</accession>
<feature type="region of interest" description="Disordered" evidence="1">
    <location>
        <begin position="52"/>
        <end position="77"/>
    </location>
</feature>
<gene>
    <name evidence="2" type="ORF">LCGC14_2430850</name>
</gene>
<dbReference type="AlphaFoldDB" id="A0A0F9BM46"/>
<dbReference type="EMBL" id="LAZR01037171">
    <property type="protein sequence ID" value="KKL22890.1"/>
    <property type="molecule type" value="Genomic_DNA"/>
</dbReference>
<proteinExistence type="predicted"/>
<protein>
    <submittedName>
        <fullName evidence="2">Uncharacterized protein</fullName>
    </submittedName>
</protein>
<reference evidence="2" key="1">
    <citation type="journal article" date="2015" name="Nature">
        <title>Complex archaea that bridge the gap between prokaryotes and eukaryotes.</title>
        <authorList>
            <person name="Spang A."/>
            <person name="Saw J.H."/>
            <person name="Jorgensen S.L."/>
            <person name="Zaremba-Niedzwiedzka K."/>
            <person name="Martijn J."/>
            <person name="Lind A.E."/>
            <person name="van Eijk R."/>
            <person name="Schleper C."/>
            <person name="Guy L."/>
            <person name="Ettema T.J."/>
        </authorList>
    </citation>
    <scope>NUCLEOTIDE SEQUENCE</scope>
</reference>